<dbReference type="InterPro" id="IPR002575">
    <property type="entry name" value="Aminoglycoside_PTrfase"/>
</dbReference>
<keyword evidence="7" id="KW-1185">Reference proteome</keyword>
<dbReference type="PANTHER" id="PTHR45688">
    <property type="match status" value="1"/>
</dbReference>
<dbReference type="Gene3D" id="3.90.1150.10">
    <property type="entry name" value="Aspartate Aminotransferase, domain 1"/>
    <property type="match status" value="1"/>
</dbReference>
<dbReference type="PANTHER" id="PTHR45688:SF13">
    <property type="entry name" value="ALANINE--GLYOXYLATE AMINOTRANSFERASE 2-LIKE"/>
    <property type="match status" value="1"/>
</dbReference>
<evidence type="ECO:0000313" key="7">
    <source>
        <dbReference type="Proteomes" id="UP000219559"/>
    </source>
</evidence>
<dbReference type="GO" id="GO:0030170">
    <property type="term" value="F:pyridoxal phosphate binding"/>
    <property type="evidence" value="ECO:0007669"/>
    <property type="project" value="InterPro"/>
</dbReference>
<dbReference type="InterPro" id="IPR005814">
    <property type="entry name" value="Aminotrans_3"/>
</dbReference>
<comment type="similarity">
    <text evidence="2">Belongs to the class-III pyridoxal-phosphate-dependent aminotransferase family.</text>
</comment>
<dbReference type="CDD" id="cd12797">
    <property type="entry name" value="M23_peptidase"/>
    <property type="match status" value="1"/>
</dbReference>
<evidence type="ECO:0000259" key="4">
    <source>
        <dbReference type="Pfam" id="PF01551"/>
    </source>
</evidence>
<dbReference type="InterPro" id="IPR016047">
    <property type="entry name" value="M23ase_b-sheet_dom"/>
</dbReference>
<dbReference type="Gene3D" id="3.40.640.10">
    <property type="entry name" value="Type I PLP-dependent aspartate aminotransferase-like (Major domain)"/>
    <property type="match status" value="1"/>
</dbReference>
<dbReference type="AlphaFoldDB" id="A0A2A4G8A6"/>
<dbReference type="InterPro" id="IPR049704">
    <property type="entry name" value="Aminotrans_3_PPA_site"/>
</dbReference>
<organism evidence="6 7">
    <name type="scientific">Sediminicola luteus</name>
    <dbReference type="NCBI Taxonomy" id="319238"/>
    <lineage>
        <taxon>Bacteria</taxon>
        <taxon>Pseudomonadati</taxon>
        <taxon>Bacteroidota</taxon>
        <taxon>Flavobacteriia</taxon>
        <taxon>Flavobacteriales</taxon>
        <taxon>Flavobacteriaceae</taxon>
        <taxon>Sediminicola</taxon>
    </lineage>
</organism>
<dbReference type="PROSITE" id="PS00600">
    <property type="entry name" value="AA_TRANSFER_CLASS_3"/>
    <property type="match status" value="1"/>
</dbReference>
<dbReference type="InterPro" id="IPR015422">
    <property type="entry name" value="PyrdxlP-dep_Trfase_small"/>
</dbReference>
<feature type="domain" description="Aminoglycoside phosphotransferase" evidence="5">
    <location>
        <begin position="34"/>
        <end position="266"/>
    </location>
</feature>
<sequence>MNNTYQNLYISESQAQKIAQDLFGITAEAKKMPGEIDFNFKLDCDDAAYLLKVSRPEEDLEYLHFQQALLEHVNTHGNNILAPKVFIDTQGASVAEYTDEYGKLRYVRLLSWVDGRVWSSVNPITSPLLESLGEEAGKLTATLTDFDHPKAHRDFVWDISQMEWTLAQIDLFEGPKREIIAHFQQEFLKNKSALSQLRQAVVHNDANDNNVVVSDDLVAPVVRAIIDYGDAVYTAQINDLAVTLAYALMDKPDPLEAARAVIKGYHKSFPLEPKELELLHVLVAARLVISVTKSALNKQLEPDNSYHQISERPAWEVLEKWIQIPQALATAHFRVACGLEAHPNAAAFRNWAQGQNWDIHSLLPGLNKVDIYNLDLSVGSTWLGAKSNYESNDKLTQKLKELQHQNPKSLICGGYSEARPFYSTEAYKTESNSGPSYRTMHLGMDFWAAAQSPVHSPMTGTVFSLHNNANDKDYGPTLILEHQAENGPKFYTLYGHLSLSSLTLTRVGQTIDAGQLIGYMGNETENGNWSPHLHFQLVLDLLGNQNDFPGVALPQELELWSTLSPDPNLLFKQDALKNKVSADVSEILSYRKQHLGKSLSVSYKEPLHIVRGDGPYLIDAAGQKYLDTVNNVAHVGHEHPAVVKAGTQQMALLNTNTRYLHGQITEFAQELLATFPPELSVVHFVNSGSEANELALRMAYTVTGQKDIIASEIGYHGNTNGCIGISSYKFDGKGGAGAPEHTHIVPLVDAFRGKYRGDDTTTKYAQHVQHQLNHIQEQGRNVAAFIYESIISCGGQIELPEGYLEQAYAMVRKAGGLCISDEVQVGCGRVGKAFWGFQLHNVIPDIVTIGKPLGNGHPLAAVVCTQKVAEGFANGMEYFNTFGGNPVSCAIGTAVLRTVKEEGLQQQAQAVGDYLKEGLKTLQADFPIIGDIRGQGLFLGFELNGPDLAPLAPQASYLANRMKTFGILMSTDGLDHNVLKIKPPLVFNQDHADELLLRLRTVCSEDFMQHQH</sequence>
<dbReference type="InterPro" id="IPR011009">
    <property type="entry name" value="Kinase-like_dom_sf"/>
</dbReference>
<dbReference type="NCBIfam" id="NF004799">
    <property type="entry name" value="PRK06148.1"/>
    <property type="match status" value="1"/>
</dbReference>
<dbReference type="Proteomes" id="UP000219559">
    <property type="component" value="Unassembled WGS sequence"/>
</dbReference>
<name>A0A2A4G8A6_9FLAO</name>
<dbReference type="CDD" id="cd00610">
    <property type="entry name" value="OAT_like"/>
    <property type="match status" value="1"/>
</dbReference>
<dbReference type="Pfam" id="PF01551">
    <property type="entry name" value="Peptidase_M23"/>
    <property type="match status" value="1"/>
</dbReference>
<dbReference type="Gene3D" id="3.90.1200.10">
    <property type="match status" value="1"/>
</dbReference>
<evidence type="ECO:0000256" key="3">
    <source>
        <dbReference type="ARBA" id="ARBA00022898"/>
    </source>
</evidence>
<evidence type="ECO:0000259" key="5">
    <source>
        <dbReference type="Pfam" id="PF01636"/>
    </source>
</evidence>
<dbReference type="SUPFAM" id="SSF51261">
    <property type="entry name" value="Duplicated hybrid motif"/>
    <property type="match status" value="1"/>
</dbReference>
<gene>
    <name evidence="6" type="ORF">B7P33_12080</name>
</gene>
<dbReference type="EMBL" id="NBWU01000004">
    <property type="protein sequence ID" value="PCE63985.1"/>
    <property type="molecule type" value="Genomic_DNA"/>
</dbReference>
<dbReference type="RefSeq" id="WP_097442703.1">
    <property type="nucleotide sequence ID" value="NZ_NBWU01000004.1"/>
</dbReference>
<protein>
    <submittedName>
        <fullName evidence="6">Peptidase M23</fullName>
    </submittedName>
</protein>
<dbReference type="SUPFAM" id="SSF56112">
    <property type="entry name" value="Protein kinase-like (PK-like)"/>
    <property type="match status" value="1"/>
</dbReference>
<dbReference type="InterPro" id="IPR015421">
    <property type="entry name" value="PyrdxlP-dep_Trfase_major"/>
</dbReference>
<proteinExistence type="inferred from homology"/>
<dbReference type="InterPro" id="IPR015424">
    <property type="entry name" value="PyrdxlP-dep_Trfase"/>
</dbReference>
<dbReference type="InterPro" id="IPR011055">
    <property type="entry name" value="Dup_hybrid_motif"/>
</dbReference>
<dbReference type="GO" id="GO:0008483">
    <property type="term" value="F:transaminase activity"/>
    <property type="evidence" value="ECO:0007669"/>
    <property type="project" value="InterPro"/>
</dbReference>
<dbReference type="Pfam" id="PF00202">
    <property type="entry name" value="Aminotran_3"/>
    <property type="match status" value="1"/>
</dbReference>
<dbReference type="Gene3D" id="2.70.70.10">
    <property type="entry name" value="Glucose Permease (Domain IIA)"/>
    <property type="match status" value="1"/>
</dbReference>
<dbReference type="SUPFAM" id="SSF53383">
    <property type="entry name" value="PLP-dependent transferases"/>
    <property type="match status" value="1"/>
</dbReference>
<evidence type="ECO:0000256" key="2">
    <source>
        <dbReference type="ARBA" id="ARBA00008954"/>
    </source>
</evidence>
<evidence type="ECO:0000313" key="6">
    <source>
        <dbReference type="EMBL" id="PCE63985.1"/>
    </source>
</evidence>
<keyword evidence="3" id="KW-0663">Pyridoxal phosphate</keyword>
<comment type="cofactor">
    <cofactor evidence="1">
        <name>pyridoxal 5'-phosphate</name>
        <dbReference type="ChEBI" id="CHEBI:597326"/>
    </cofactor>
</comment>
<evidence type="ECO:0000256" key="1">
    <source>
        <dbReference type="ARBA" id="ARBA00001933"/>
    </source>
</evidence>
<feature type="domain" description="M23ase beta-sheet core" evidence="4">
    <location>
        <begin position="440"/>
        <end position="537"/>
    </location>
</feature>
<accession>A0A2A4G8A6</accession>
<comment type="caution">
    <text evidence="6">The sequence shown here is derived from an EMBL/GenBank/DDBJ whole genome shotgun (WGS) entry which is preliminary data.</text>
</comment>
<dbReference type="OrthoDB" id="9801052at2"/>
<reference evidence="6 7" key="1">
    <citation type="submission" date="2017-04" db="EMBL/GenBank/DDBJ databases">
        <title>A new member of the family Flavobacteriaceae isolated from ascidians.</title>
        <authorList>
            <person name="Chen L."/>
        </authorList>
    </citation>
    <scope>NUCLEOTIDE SEQUENCE [LARGE SCALE GENOMIC DNA]</scope>
    <source>
        <strain evidence="6 7">HQA918</strain>
    </source>
</reference>
<dbReference type="Pfam" id="PF01636">
    <property type="entry name" value="APH"/>
    <property type="match status" value="1"/>
</dbReference>